<evidence type="ECO:0000313" key="15">
    <source>
        <dbReference type="Proteomes" id="UP000759131"/>
    </source>
</evidence>
<protein>
    <recommendedName>
        <fullName evidence="16">Phosphoglucomutase</fullName>
    </recommendedName>
</protein>
<dbReference type="PANTHER" id="PTHR45745">
    <property type="entry name" value="PHOSPHOMANNOMUTASE 45A"/>
    <property type="match status" value="1"/>
</dbReference>
<organism evidence="14">
    <name type="scientific">Medioppia subpectinata</name>
    <dbReference type="NCBI Taxonomy" id="1979941"/>
    <lineage>
        <taxon>Eukaryota</taxon>
        <taxon>Metazoa</taxon>
        <taxon>Ecdysozoa</taxon>
        <taxon>Arthropoda</taxon>
        <taxon>Chelicerata</taxon>
        <taxon>Arachnida</taxon>
        <taxon>Acari</taxon>
        <taxon>Acariformes</taxon>
        <taxon>Sarcoptiformes</taxon>
        <taxon>Oribatida</taxon>
        <taxon>Brachypylina</taxon>
        <taxon>Oppioidea</taxon>
        <taxon>Oppiidae</taxon>
        <taxon>Medioppia</taxon>
    </lineage>
</organism>
<dbReference type="Pfam" id="PF02878">
    <property type="entry name" value="PGM_PMM_I"/>
    <property type="match status" value="1"/>
</dbReference>
<dbReference type="Gene3D" id="3.40.120.10">
    <property type="entry name" value="Alpha-D-Glucose-1,6-Bisphosphate, subunit A, domain 3"/>
    <property type="match status" value="3"/>
</dbReference>
<dbReference type="CDD" id="cd05799">
    <property type="entry name" value="PGM2"/>
    <property type="match status" value="1"/>
</dbReference>
<feature type="domain" description="Alpha-D-phosphohexomutase alpha/beta/alpha" evidence="12">
    <location>
        <begin position="220"/>
        <end position="323"/>
    </location>
</feature>
<dbReference type="SUPFAM" id="SSF55957">
    <property type="entry name" value="Phosphoglucomutase, C-terminal domain"/>
    <property type="match status" value="1"/>
</dbReference>
<dbReference type="Proteomes" id="UP000759131">
    <property type="component" value="Unassembled WGS sequence"/>
</dbReference>
<keyword evidence="15" id="KW-1185">Reference proteome</keyword>
<dbReference type="EMBL" id="CAJPIZ010004949">
    <property type="protein sequence ID" value="CAG2108116.1"/>
    <property type="molecule type" value="Genomic_DNA"/>
</dbReference>
<feature type="domain" description="Alpha-D-phosphohexomutase alpha/beta/alpha" evidence="11">
    <location>
        <begin position="52"/>
        <end position="190"/>
    </location>
</feature>
<evidence type="ECO:0000259" key="11">
    <source>
        <dbReference type="Pfam" id="PF02878"/>
    </source>
</evidence>
<dbReference type="SUPFAM" id="SSF53738">
    <property type="entry name" value="Phosphoglucomutase, first 3 domains"/>
    <property type="match status" value="3"/>
</dbReference>
<keyword evidence="10" id="KW-0119">Carbohydrate metabolism</keyword>
<evidence type="ECO:0000256" key="3">
    <source>
        <dbReference type="ARBA" id="ARBA00010231"/>
    </source>
</evidence>
<dbReference type="PROSITE" id="PS00710">
    <property type="entry name" value="PGM_PMM"/>
    <property type="match status" value="1"/>
</dbReference>
<dbReference type="InterPro" id="IPR005844">
    <property type="entry name" value="A-D-PHexomutase_a/b/a-I"/>
</dbReference>
<evidence type="ECO:0000259" key="12">
    <source>
        <dbReference type="Pfam" id="PF02879"/>
    </source>
</evidence>
<keyword evidence="6" id="KW-0597">Phosphoprotein</keyword>
<comment type="subcellular location">
    <subcellularLocation>
        <location evidence="2">Cytoplasm</location>
    </subcellularLocation>
</comment>
<keyword evidence="9" id="KW-0413">Isomerase</keyword>
<evidence type="ECO:0000256" key="10">
    <source>
        <dbReference type="ARBA" id="ARBA00023277"/>
    </source>
</evidence>
<dbReference type="Pfam" id="PF02880">
    <property type="entry name" value="PGM_PMM_III"/>
    <property type="match status" value="1"/>
</dbReference>
<evidence type="ECO:0000256" key="2">
    <source>
        <dbReference type="ARBA" id="ARBA00004496"/>
    </source>
</evidence>
<name>A0A7R9Q0I2_9ACAR</name>
<dbReference type="GO" id="GO:0000287">
    <property type="term" value="F:magnesium ion binding"/>
    <property type="evidence" value="ECO:0007669"/>
    <property type="project" value="InterPro"/>
</dbReference>
<gene>
    <name evidence="14" type="ORF">OSB1V03_LOCUS8111</name>
</gene>
<dbReference type="FunFam" id="3.40.120.10:FF:000035">
    <property type="entry name" value="Pgm3p"/>
    <property type="match status" value="1"/>
</dbReference>
<keyword evidence="4" id="KW-0963">Cytoplasm</keyword>
<dbReference type="OrthoDB" id="8300170at2759"/>
<evidence type="ECO:0000256" key="4">
    <source>
        <dbReference type="ARBA" id="ARBA00022490"/>
    </source>
</evidence>
<keyword evidence="8" id="KW-0460">Magnesium</keyword>
<evidence type="ECO:0000313" key="14">
    <source>
        <dbReference type="EMBL" id="CAD7627686.1"/>
    </source>
</evidence>
<dbReference type="InterPro" id="IPR016055">
    <property type="entry name" value="A-D-PHexomutase_a/b/a-I/II/III"/>
</dbReference>
<comment type="similarity">
    <text evidence="3">Belongs to the phosphohexose mutase family.</text>
</comment>
<proteinExistence type="inferred from homology"/>
<dbReference type="GO" id="GO:0008973">
    <property type="term" value="F:phosphopentomutase activity"/>
    <property type="evidence" value="ECO:0007669"/>
    <property type="project" value="TreeGrafter"/>
</dbReference>
<evidence type="ECO:0000256" key="8">
    <source>
        <dbReference type="ARBA" id="ARBA00022842"/>
    </source>
</evidence>
<dbReference type="InterPro" id="IPR005846">
    <property type="entry name" value="A-D-PHexomutase_a/b/a-III"/>
</dbReference>
<evidence type="ECO:0000256" key="5">
    <source>
        <dbReference type="ARBA" id="ARBA00022526"/>
    </source>
</evidence>
<dbReference type="InterPro" id="IPR005845">
    <property type="entry name" value="A-D-PHexomutase_a/b/a-II"/>
</dbReference>
<keyword evidence="7" id="KW-0479">Metal-binding</keyword>
<sequence length="604" mass="67829">MMSNECKNLSPELDAKINEWLEWDQNPKTIAEIKKLVDNKDTEQLSKLLLTRQEFGTAGIRGQMVAGFAGMNDLVLIQTSQGLAKYLLQMDGSAKDKGVVIGYDGRHNSLRFAQLSANAFLLAGIKVYLFSTLVPTPFVAFSIRVLSATAGVMVTASHNPKMDNGYKVYFSNGAQITSPHDKNIQKSIVQNLKPWDGVWTKNPRHDNKCSDPLDIVSNNYFSRIDKNIFNRNTNIGSKLRVTYTPIHGVGHVYLTEGFKVCGFKNCFPVKSQMKPDPEFSTVTFPNPEEGKGVLDESFKTAAEEKSTIIIANDPDSDRCAVAEYQANESKWRIFSGNETGALLGWWQWFKHQSRNDAAKASDVYMMSSTVSSKILQSMAKIEGFNWLETLTGFKWMGNKADELEKSGKTVLFAFEEAIGFMAGTTVLDKDGISAAVEVLQLAAYLETERKCNLSQHLNHIYNTYGYHFSLNSYYICHDKDVIKSIFDRLANFNGPKTYPSKIGSYEIVRVRDLNRGYDSSTPDNIPVLPSSSSSYMLTFYFKNGFVLTIRTSGTEPKIKYYSEAIASPENKNWSQIENELRDLIDQMIAICLEPEKNGIKPKQD</sequence>
<evidence type="ECO:0000256" key="7">
    <source>
        <dbReference type="ARBA" id="ARBA00022723"/>
    </source>
</evidence>
<evidence type="ECO:0000256" key="6">
    <source>
        <dbReference type="ARBA" id="ARBA00022553"/>
    </source>
</evidence>
<dbReference type="InterPro" id="IPR016066">
    <property type="entry name" value="A-D-PHexomutase_CS"/>
</dbReference>
<evidence type="ECO:0000256" key="1">
    <source>
        <dbReference type="ARBA" id="ARBA00001946"/>
    </source>
</evidence>
<dbReference type="GO" id="GO:0005737">
    <property type="term" value="C:cytoplasm"/>
    <property type="evidence" value="ECO:0007669"/>
    <property type="project" value="UniProtKB-SubCell"/>
</dbReference>
<dbReference type="EMBL" id="OC859524">
    <property type="protein sequence ID" value="CAD7627686.1"/>
    <property type="molecule type" value="Genomic_DNA"/>
</dbReference>
<dbReference type="GO" id="GO:0005634">
    <property type="term" value="C:nucleus"/>
    <property type="evidence" value="ECO:0007669"/>
    <property type="project" value="TreeGrafter"/>
</dbReference>
<evidence type="ECO:0008006" key="16">
    <source>
        <dbReference type="Google" id="ProtNLM"/>
    </source>
</evidence>
<dbReference type="GO" id="GO:0006166">
    <property type="term" value="P:purine ribonucleoside salvage"/>
    <property type="evidence" value="ECO:0007669"/>
    <property type="project" value="TreeGrafter"/>
</dbReference>
<dbReference type="Pfam" id="PF02879">
    <property type="entry name" value="PGM_PMM_II"/>
    <property type="match status" value="1"/>
</dbReference>
<feature type="domain" description="Alpha-D-phosphohexomutase alpha/beta/alpha" evidence="13">
    <location>
        <begin position="360"/>
        <end position="464"/>
    </location>
</feature>
<comment type="cofactor">
    <cofactor evidence="1">
        <name>Mg(2+)</name>
        <dbReference type="ChEBI" id="CHEBI:18420"/>
    </cofactor>
</comment>
<reference evidence="14" key="1">
    <citation type="submission" date="2020-11" db="EMBL/GenBank/DDBJ databases">
        <authorList>
            <person name="Tran Van P."/>
        </authorList>
    </citation>
    <scope>NUCLEOTIDE SEQUENCE</scope>
</reference>
<dbReference type="PANTHER" id="PTHR45745:SF1">
    <property type="entry name" value="PHOSPHOGLUCOMUTASE 2B-RELATED"/>
    <property type="match status" value="1"/>
</dbReference>
<keyword evidence="5" id="KW-0313">Glucose metabolism</keyword>
<evidence type="ECO:0000259" key="13">
    <source>
        <dbReference type="Pfam" id="PF02880"/>
    </source>
</evidence>
<dbReference type="InterPro" id="IPR036900">
    <property type="entry name" value="A-D-PHexomutase_C_sf"/>
</dbReference>
<accession>A0A7R9Q0I2</accession>
<dbReference type="AlphaFoldDB" id="A0A7R9Q0I2"/>
<evidence type="ECO:0000256" key="9">
    <source>
        <dbReference type="ARBA" id="ARBA00023235"/>
    </source>
</evidence>
<dbReference type="GO" id="GO:0006006">
    <property type="term" value="P:glucose metabolic process"/>
    <property type="evidence" value="ECO:0007669"/>
    <property type="project" value="UniProtKB-KW"/>
</dbReference>